<evidence type="ECO:0000313" key="2">
    <source>
        <dbReference type="EMBL" id="GAA0168129.1"/>
    </source>
</evidence>
<gene>
    <name evidence="2" type="ORF">LIER_22915</name>
</gene>
<dbReference type="PANTHER" id="PTHR24559">
    <property type="entry name" value="TRANSPOSON TY3-I GAG-POL POLYPROTEIN"/>
    <property type="match status" value="1"/>
</dbReference>
<organism evidence="2 3">
    <name type="scientific">Lithospermum erythrorhizon</name>
    <name type="common">Purple gromwell</name>
    <name type="synonym">Lithospermum officinale var. erythrorhizon</name>
    <dbReference type="NCBI Taxonomy" id="34254"/>
    <lineage>
        <taxon>Eukaryota</taxon>
        <taxon>Viridiplantae</taxon>
        <taxon>Streptophyta</taxon>
        <taxon>Embryophyta</taxon>
        <taxon>Tracheophyta</taxon>
        <taxon>Spermatophyta</taxon>
        <taxon>Magnoliopsida</taxon>
        <taxon>eudicotyledons</taxon>
        <taxon>Gunneridae</taxon>
        <taxon>Pentapetalae</taxon>
        <taxon>asterids</taxon>
        <taxon>lamiids</taxon>
        <taxon>Boraginales</taxon>
        <taxon>Boraginaceae</taxon>
        <taxon>Boraginoideae</taxon>
        <taxon>Lithospermeae</taxon>
        <taxon>Lithospermum</taxon>
    </lineage>
</organism>
<dbReference type="PANTHER" id="PTHR24559:SF444">
    <property type="entry name" value="REVERSE TRANSCRIPTASE DOMAIN-CONTAINING PROTEIN"/>
    <property type="match status" value="1"/>
</dbReference>
<dbReference type="CDD" id="cd01647">
    <property type="entry name" value="RT_LTR"/>
    <property type="match status" value="1"/>
</dbReference>
<evidence type="ECO:0000259" key="1">
    <source>
        <dbReference type="Pfam" id="PF00078"/>
    </source>
</evidence>
<dbReference type="Pfam" id="PF00078">
    <property type="entry name" value="RVT_1"/>
    <property type="match status" value="1"/>
</dbReference>
<dbReference type="EMBL" id="BAABME010006359">
    <property type="protein sequence ID" value="GAA0168129.1"/>
    <property type="molecule type" value="Genomic_DNA"/>
</dbReference>
<dbReference type="InterPro" id="IPR000477">
    <property type="entry name" value="RT_dom"/>
</dbReference>
<dbReference type="SUPFAM" id="SSF56672">
    <property type="entry name" value="DNA/RNA polymerases"/>
    <property type="match status" value="1"/>
</dbReference>
<keyword evidence="3" id="KW-1185">Reference proteome</keyword>
<accession>A0AAV3QWU9</accession>
<dbReference type="InterPro" id="IPR043502">
    <property type="entry name" value="DNA/RNA_pol_sf"/>
</dbReference>
<sequence length="405" mass="46337">MSSQGVGSEEETPGVPDAKSYIYDVTAGVCPEFPDLSFSREYFEGIESSHEDPLVGVEPSINPSGSHSIGRVYKRHGEPAGRGKPHHDDGQAPAFEAVVALIHLKMKFLTRYGIGEIQGSQKKARGCYLASTKWIKAQMEAGSTGEPRDCNICTLQVPEEAPRRGGHMWTFEVSHLMRRNRKRTFSEEKGEAIREEVDKLLGANAIQELFFPIWLDKVVLVPNPNGTSDVYGLQQHQEGLPKRLLPLPNIDRLVDSSAGYKVVGFLDAFRGYNYILMAEEDVEKTAFVIECDIYYWQVMAFGLKYVGPTYQRMVNKMFSTQINRNMEIYVDDILIKIREADDPEANLRENFDNLRRYKLWLKPDKCVQRNHEANLHESFDNLRRYKLWLNPDKCLQRKFLGYMIS</sequence>
<reference evidence="2 3" key="1">
    <citation type="submission" date="2024-01" db="EMBL/GenBank/DDBJ databases">
        <title>The complete chloroplast genome sequence of Lithospermum erythrorhizon: insights into the phylogenetic relationship among Boraginaceae species and the maternal lineages of purple gromwells.</title>
        <authorList>
            <person name="Okada T."/>
            <person name="Watanabe K."/>
        </authorList>
    </citation>
    <scope>NUCLEOTIDE SEQUENCE [LARGE SCALE GENOMIC DNA]</scope>
</reference>
<dbReference type="Proteomes" id="UP001454036">
    <property type="component" value="Unassembled WGS sequence"/>
</dbReference>
<proteinExistence type="predicted"/>
<dbReference type="InterPro" id="IPR043128">
    <property type="entry name" value="Rev_trsase/Diguanyl_cyclase"/>
</dbReference>
<dbReference type="Gene3D" id="3.10.10.10">
    <property type="entry name" value="HIV Type 1 Reverse Transcriptase, subunit A, domain 1"/>
    <property type="match status" value="1"/>
</dbReference>
<protein>
    <recommendedName>
        <fullName evidence="1">Reverse transcriptase domain-containing protein</fullName>
    </recommendedName>
</protein>
<evidence type="ECO:0000313" key="3">
    <source>
        <dbReference type="Proteomes" id="UP001454036"/>
    </source>
</evidence>
<dbReference type="AlphaFoldDB" id="A0AAV3QWU9"/>
<name>A0AAV3QWU9_LITER</name>
<dbReference type="Gene3D" id="3.30.70.270">
    <property type="match status" value="1"/>
</dbReference>
<comment type="caution">
    <text evidence="2">The sequence shown here is derived from an EMBL/GenBank/DDBJ whole genome shotgun (WGS) entry which is preliminary data.</text>
</comment>
<feature type="domain" description="Reverse transcriptase" evidence="1">
    <location>
        <begin position="250"/>
        <end position="404"/>
    </location>
</feature>
<dbReference type="InterPro" id="IPR053134">
    <property type="entry name" value="RNA-dir_DNA_polymerase"/>
</dbReference>